<evidence type="ECO:0000256" key="1">
    <source>
        <dbReference type="ARBA" id="ARBA00022723"/>
    </source>
</evidence>
<keyword evidence="2" id="KW-0677">Repeat</keyword>
<dbReference type="Gene3D" id="1.10.238.10">
    <property type="entry name" value="EF-hand"/>
    <property type="match status" value="1"/>
</dbReference>
<dbReference type="AlphaFoldDB" id="A0A0A9Z7T9"/>
<dbReference type="PROSITE" id="PS50222">
    <property type="entry name" value="EF_HAND_2"/>
    <property type="match status" value="1"/>
</dbReference>
<organism evidence="5">
    <name type="scientific">Lygus hesperus</name>
    <name type="common">Western plant bug</name>
    <dbReference type="NCBI Taxonomy" id="30085"/>
    <lineage>
        <taxon>Eukaryota</taxon>
        <taxon>Metazoa</taxon>
        <taxon>Ecdysozoa</taxon>
        <taxon>Arthropoda</taxon>
        <taxon>Hexapoda</taxon>
        <taxon>Insecta</taxon>
        <taxon>Pterygota</taxon>
        <taxon>Neoptera</taxon>
        <taxon>Paraneoptera</taxon>
        <taxon>Hemiptera</taxon>
        <taxon>Heteroptera</taxon>
        <taxon>Panheteroptera</taxon>
        <taxon>Cimicomorpha</taxon>
        <taxon>Miridae</taxon>
        <taxon>Mirini</taxon>
        <taxon>Lygus</taxon>
    </lineage>
</organism>
<evidence type="ECO:0000256" key="3">
    <source>
        <dbReference type="ARBA" id="ARBA00022837"/>
    </source>
</evidence>
<dbReference type="SUPFAM" id="SSF47473">
    <property type="entry name" value="EF-hand"/>
    <property type="match status" value="1"/>
</dbReference>
<evidence type="ECO:0000259" key="4">
    <source>
        <dbReference type="PROSITE" id="PS50222"/>
    </source>
</evidence>
<dbReference type="EMBL" id="GBRD01012830">
    <property type="protein sequence ID" value="JAG52996.1"/>
    <property type="molecule type" value="Transcribed_RNA"/>
</dbReference>
<dbReference type="PANTHER" id="PTHR23055">
    <property type="entry name" value="CALCIUM BINDING PROTEINS"/>
    <property type="match status" value="1"/>
</dbReference>
<reference evidence="5" key="1">
    <citation type="journal article" date="2014" name="PLoS ONE">
        <title>Transcriptome-Based Identification of ABC Transporters in the Western Tarnished Plant Bug Lygus hesperus.</title>
        <authorList>
            <person name="Hull J.J."/>
            <person name="Chaney K."/>
            <person name="Geib S.M."/>
            <person name="Fabrick J.A."/>
            <person name="Brent C.S."/>
            <person name="Walsh D."/>
            <person name="Lavine L.C."/>
        </authorList>
    </citation>
    <scope>NUCLEOTIDE SEQUENCE</scope>
</reference>
<reference evidence="5" key="2">
    <citation type="submission" date="2014-07" db="EMBL/GenBank/DDBJ databases">
        <authorList>
            <person name="Hull J."/>
        </authorList>
    </citation>
    <scope>NUCLEOTIDE SEQUENCE</scope>
</reference>
<evidence type="ECO:0000313" key="5">
    <source>
        <dbReference type="EMBL" id="JAG40519.1"/>
    </source>
</evidence>
<accession>A0A0A9Z7T9</accession>
<gene>
    <name evidence="5" type="primary">Efcab1</name>
    <name evidence="5" type="ORF">CM83_11340</name>
</gene>
<dbReference type="InterPro" id="IPR011992">
    <property type="entry name" value="EF-hand-dom_pair"/>
</dbReference>
<dbReference type="PANTHER" id="PTHR23055:SF190">
    <property type="entry name" value="AT17667P-RELATED"/>
    <property type="match status" value="1"/>
</dbReference>
<dbReference type="EMBL" id="GBHO01003085">
    <property type="protein sequence ID" value="JAG40519.1"/>
    <property type="molecule type" value="Transcribed_RNA"/>
</dbReference>
<feature type="domain" description="EF-hand" evidence="4">
    <location>
        <begin position="193"/>
        <end position="228"/>
    </location>
</feature>
<evidence type="ECO:0000313" key="6">
    <source>
        <dbReference type="EMBL" id="JAG52996.1"/>
    </source>
</evidence>
<dbReference type="InterPro" id="IPR028846">
    <property type="entry name" value="Recoverin"/>
</dbReference>
<reference evidence="6" key="3">
    <citation type="submission" date="2014-09" db="EMBL/GenBank/DDBJ databases">
        <authorList>
            <person name="Magalhaes I.L.F."/>
            <person name="Oliveira U."/>
            <person name="Santos F.R."/>
            <person name="Vidigal T.H.D.A."/>
            <person name="Brescovit A.D."/>
            <person name="Santos A.J."/>
        </authorList>
    </citation>
    <scope>NUCLEOTIDE SEQUENCE</scope>
</reference>
<keyword evidence="3" id="KW-0106">Calcium</keyword>
<dbReference type="GO" id="GO:0005509">
    <property type="term" value="F:calcium ion binding"/>
    <property type="evidence" value="ECO:0007669"/>
    <property type="project" value="InterPro"/>
</dbReference>
<dbReference type="Pfam" id="PF13499">
    <property type="entry name" value="EF-hand_7"/>
    <property type="match status" value="1"/>
</dbReference>
<sequence length="276" mass="32132">MPALKKLRLKKKGMDVGFKQKDDHLLDFCTVQKRQKQASMSVLHLDLTMTQSEDACAKHKMRKDFDTLKGKTSFDDWELACILHMFYKLTVKGPLTRAVFREMMHIVFGMSRIDMVDRIYAVLDEPGRDVVGMKAQNFVKLMSVYCRGTLDEKIDFVFHVYDSLYLGYIGRETMVKLLVPTLLGGQKHENVETAIDMADLLMRKFDQDRDGRLTYEEFANEIRKFPEQLELCGQVFPDRMKIYAFMATFTRNVTINPHDFLKRGLNVFAIPRLSMI</sequence>
<dbReference type="InterPro" id="IPR002048">
    <property type="entry name" value="EF_hand_dom"/>
</dbReference>
<dbReference type="PROSITE" id="PS00018">
    <property type="entry name" value="EF_HAND_1"/>
    <property type="match status" value="1"/>
</dbReference>
<proteinExistence type="predicted"/>
<evidence type="ECO:0000256" key="2">
    <source>
        <dbReference type="ARBA" id="ARBA00022737"/>
    </source>
</evidence>
<name>A0A0A9Z7T9_LYGHE</name>
<dbReference type="InterPro" id="IPR018247">
    <property type="entry name" value="EF_Hand_1_Ca_BS"/>
</dbReference>
<keyword evidence="1" id="KW-0479">Metal-binding</keyword>
<protein>
    <submittedName>
        <fullName evidence="5">EF-hand calcium-binding domain-containing protein 1</fullName>
    </submittedName>
</protein>